<evidence type="ECO:0000313" key="7">
    <source>
        <dbReference type="EMBL" id="KHG04405.1"/>
    </source>
</evidence>
<dbReference type="PANTHER" id="PTHR35740:SF1">
    <property type="entry name" value="OS12G0111700 PROTEIN"/>
    <property type="match status" value="1"/>
</dbReference>
<evidence type="ECO:0000256" key="5">
    <source>
        <dbReference type="ARBA" id="ARBA00093465"/>
    </source>
</evidence>
<dbReference type="InterPro" id="IPR057337">
    <property type="entry name" value="Sororin_C"/>
</dbReference>
<keyword evidence="2" id="KW-0498">Mitosis</keyword>
<keyword evidence="4" id="KW-0131">Cell cycle</keyword>
<evidence type="ECO:0000256" key="4">
    <source>
        <dbReference type="ARBA" id="ARBA00023306"/>
    </source>
</evidence>
<dbReference type="OMA" id="CSVYTRR"/>
<comment type="similarity">
    <text evidence="5">Belongs to the sororin family.</text>
</comment>
<feature type="domain" description="Sororin C-terminal region" evidence="6">
    <location>
        <begin position="186"/>
        <end position="209"/>
    </location>
</feature>
<dbReference type="KEGG" id="gab:108452070"/>
<keyword evidence="1" id="KW-0132">Cell division</keyword>
<gene>
    <name evidence="7" type="ORF">F383_29774</name>
</gene>
<dbReference type="EMBL" id="JRRC01410974">
    <property type="protein sequence ID" value="KHG04405.1"/>
    <property type="molecule type" value="Genomic_DNA"/>
</dbReference>
<reference evidence="8" key="1">
    <citation type="submission" date="2014-09" db="EMBL/GenBank/DDBJ databases">
        <authorList>
            <person name="Mudge J."/>
            <person name="Ramaraj T."/>
            <person name="Lindquist I.E."/>
            <person name="Bharti A.K."/>
            <person name="Sundararajan A."/>
            <person name="Cameron C.T."/>
            <person name="Woodward J.E."/>
            <person name="May G.D."/>
            <person name="Brubaker C."/>
            <person name="Broadhvest J."/>
            <person name="Wilkins T.A."/>
        </authorList>
    </citation>
    <scope>NUCLEOTIDE SEQUENCE</scope>
    <source>
        <strain evidence="8">cv. AKA8401</strain>
    </source>
</reference>
<name>A0A0B0MUI9_GOSAR</name>
<dbReference type="GO" id="GO:0005634">
    <property type="term" value="C:nucleus"/>
    <property type="evidence" value="ECO:0007669"/>
    <property type="project" value="UniProtKB-SubCell"/>
</dbReference>
<keyword evidence="8" id="KW-1185">Reference proteome</keyword>
<evidence type="ECO:0000313" key="8">
    <source>
        <dbReference type="Proteomes" id="UP000032142"/>
    </source>
</evidence>
<dbReference type="Proteomes" id="UP000032142">
    <property type="component" value="Unassembled WGS sequence"/>
</dbReference>
<evidence type="ECO:0000256" key="1">
    <source>
        <dbReference type="ARBA" id="ARBA00022618"/>
    </source>
</evidence>
<dbReference type="Pfam" id="PF25220">
    <property type="entry name" value="Sororin_C"/>
    <property type="match status" value="1"/>
</dbReference>
<evidence type="ECO:0000256" key="2">
    <source>
        <dbReference type="ARBA" id="ARBA00022776"/>
    </source>
</evidence>
<evidence type="ECO:0000259" key="6">
    <source>
        <dbReference type="Pfam" id="PF25220"/>
    </source>
</evidence>
<dbReference type="OrthoDB" id="1903589at2759"/>
<comment type="caution">
    <text evidence="7">The sequence shown here is derived from an EMBL/GenBank/DDBJ whole genome shotgun (WGS) entry which is preliminary data.</text>
</comment>
<evidence type="ECO:0000256" key="3">
    <source>
        <dbReference type="ARBA" id="ARBA00023242"/>
    </source>
</evidence>
<proteinExistence type="inferred from homology"/>
<dbReference type="GO" id="GO:0051301">
    <property type="term" value="P:cell division"/>
    <property type="evidence" value="ECO:0007669"/>
    <property type="project" value="UniProtKB-KW"/>
</dbReference>
<accession>A0A0B0MUI9</accession>
<protein>
    <recommendedName>
        <fullName evidence="6">Sororin C-terminal region domain-containing protein</fullName>
    </recommendedName>
</protein>
<organism evidence="7 8">
    <name type="scientific">Gossypium arboreum</name>
    <name type="common">Tree cotton</name>
    <name type="synonym">Gossypium nanking</name>
    <dbReference type="NCBI Taxonomy" id="29729"/>
    <lineage>
        <taxon>Eukaryota</taxon>
        <taxon>Viridiplantae</taxon>
        <taxon>Streptophyta</taxon>
        <taxon>Embryophyta</taxon>
        <taxon>Tracheophyta</taxon>
        <taxon>Spermatophyta</taxon>
        <taxon>Magnoliopsida</taxon>
        <taxon>eudicotyledons</taxon>
        <taxon>Gunneridae</taxon>
        <taxon>Pentapetalae</taxon>
        <taxon>rosids</taxon>
        <taxon>malvids</taxon>
        <taxon>Malvales</taxon>
        <taxon>Malvaceae</taxon>
        <taxon>Malvoideae</taxon>
        <taxon>Gossypium</taxon>
    </lineage>
</organism>
<dbReference type="AlphaFoldDB" id="A0A0B0MUI9"/>
<keyword evidence="3" id="KW-0539">Nucleus</keyword>
<dbReference type="PANTHER" id="PTHR35740">
    <property type="entry name" value="OS12G0111700 PROTEIN"/>
    <property type="match status" value="1"/>
</dbReference>
<sequence>MEETTKPRRKASNRKPLTDLTNTIPSSLPFSQSSSASIKTQIKSSHPSDLKSLPSNPNTSLKRTSKLTPTDSTKNINNNNNDKKENEICPSDNANPSSKPSPPSKTPSLSDFEPCTVYRRRTAKKKKSKGKEVAEPLSSLFETRTPSLRKKKDEDGDIGISKSCPMPCKKKQCRDKAEINASKVDLPQDFINKQRAYFAEVDAFELEEEVASGNESN</sequence>